<dbReference type="RefSeq" id="WP_327599563.1">
    <property type="nucleotide sequence ID" value="NZ_JAYXHS010000002.1"/>
</dbReference>
<sequence>MTTRHITLIMPGTSAEAFEAFHNHHVRLQWDTLLKVAYVEGGGTHPYVGAITANKGKGWKSSLEMKTRFVKYDPPKVAAAVMTEPTGLFALWGASMHHADNPDGTSTLNYTFSIKMRPRWFGSLLDPIAAYLFERETRKRFEAMSRFLAASRNGN</sequence>
<organism evidence="1 2">
    <name type="scientific">Uliginosibacterium silvisoli</name>
    <dbReference type="NCBI Taxonomy" id="3114758"/>
    <lineage>
        <taxon>Bacteria</taxon>
        <taxon>Pseudomonadati</taxon>
        <taxon>Pseudomonadota</taxon>
        <taxon>Betaproteobacteria</taxon>
        <taxon>Rhodocyclales</taxon>
        <taxon>Zoogloeaceae</taxon>
        <taxon>Uliginosibacterium</taxon>
    </lineage>
</organism>
<keyword evidence="2" id="KW-1185">Reference proteome</keyword>
<dbReference type="Proteomes" id="UP001331561">
    <property type="component" value="Unassembled WGS sequence"/>
</dbReference>
<dbReference type="EMBL" id="JAYXHS010000002">
    <property type="protein sequence ID" value="MEC5386604.1"/>
    <property type="molecule type" value="Genomic_DNA"/>
</dbReference>
<evidence type="ECO:0000313" key="2">
    <source>
        <dbReference type="Proteomes" id="UP001331561"/>
    </source>
</evidence>
<accession>A0ABU6K3W3</accession>
<comment type="caution">
    <text evidence="1">The sequence shown here is derived from an EMBL/GenBank/DDBJ whole genome shotgun (WGS) entry which is preliminary data.</text>
</comment>
<dbReference type="SUPFAM" id="SSF55961">
    <property type="entry name" value="Bet v1-like"/>
    <property type="match status" value="1"/>
</dbReference>
<evidence type="ECO:0000313" key="1">
    <source>
        <dbReference type="EMBL" id="MEC5386604.1"/>
    </source>
</evidence>
<gene>
    <name evidence="1" type="ORF">VVD49_12785</name>
</gene>
<protein>
    <recommendedName>
        <fullName evidence="3">SRPBCC family protein</fullName>
    </recommendedName>
</protein>
<reference evidence="1 2" key="1">
    <citation type="submission" date="2024-01" db="EMBL/GenBank/DDBJ databases">
        <title>Uliginosibacterium soil sp. nov.</title>
        <authorList>
            <person name="Lv Y."/>
        </authorList>
    </citation>
    <scope>NUCLEOTIDE SEQUENCE [LARGE SCALE GENOMIC DNA]</scope>
    <source>
        <strain evidence="1 2">H3</strain>
    </source>
</reference>
<evidence type="ECO:0008006" key="3">
    <source>
        <dbReference type="Google" id="ProtNLM"/>
    </source>
</evidence>
<proteinExistence type="predicted"/>
<name>A0ABU6K3W3_9RHOO</name>